<organism evidence="4 5">
    <name type="scientific">Roseateles saccharophilus</name>
    <name type="common">Pseudomonas saccharophila</name>
    <dbReference type="NCBI Taxonomy" id="304"/>
    <lineage>
        <taxon>Bacteria</taxon>
        <taxon>Pseudomonadati</taxon>
        <taxon>Pseudomonadota</taxon>
        <taxon>Betaproteobacteria</taxon>
        <taxon>Burkholderiales</taxon>
        <taxon>Sphaerotilaceae</taxon>
        <taxon>Roseateles</taxon>
    </lineage>
</organism>
<evidence type="ECO:0000256" key="2">
    <source>
        <dbReference type="SAM" id="SignalP"/>
    </source>
</evidence>
<dbReference type="InterPro" id="IPR001638">
    <property type="entry name" value="Solute-binding_3/MltF_N"/>
</dbReference>
<evidence type="ECO:0000313" key="5">
    <source>
        <dbReference type="Proteomes" id="UP001180453"/>
    </source>
</evidence>
<evidence type="ECO:0000256" key="1">
    <source>
        <dbReference type="ARBA" id="ARBA00022729"/>
    </source>
</evidence>
<comment type="caution">
    <text evidence="4">The sequence shown here is derived from an EMBL/GenBank/DDBJ whole genome shotgun (WGS) entry which is preliminary data.</text>
</comment>
<evidence type="ECO:0000313" key="4">
    <source>
        <dbReference type="EMBL" id="MDR7269914.1"/>
    </source>
</evidence>
<dbReference type="SUPFAM" id="SSF53850">
    <property type="entry name" value="Periplasmic binding protein-like II"/>
    <property type="match status" value="1"/>
</dbReference>
<keyword evidence="1 2" id="KW-0732">Signal</keyword>
<name>A0ABU1YM24_ROSSA</name>
<keyword evidence="5" id="KW-1185">Reference proteome</keyword>
<feature type="signal peptide" evidence="2">
    <location>
        <begin position="1"/>
        <end position="20"/>
    </location>
</feature>
<sequence>MRTASNAWLLLMLVFLTACTTMPTPSAEAIADLAPTGRLRAVINLGNPILANSDAATAEPVGVSVDLARELARELGVQADLLVVKTAGEAVDALATGRVDVGFFAIDPARAATTAYSAAYVQIEGAYLVRNESPLQSNDEVDRAGTRVAVGARSAYDLYLSRELKAATIERAPTSPEVVSYFLARQLDVAAGVKQQLEADARSKPGLRLLPGRFMVINQAMGMAKGKVAGAQALADFVEQAKASGFVARALERHGIAGAAVAPPAAPR</sequence>
<dbReference type="SMART" id="SM00062">
    <property type="entry name" value="PBPb"/>
    <property type="match status" value="1"/>
</dbReference>
<dbReference type="Proteomes" id="UP001180453">
    <property type="component" value="Unassembled WGS sequence"/>
</dbReference>
<accession>A0ABU1YM24</accession>
<evidence type="ECO:0000259" key="3">
    <source>
        <dbReference type="SMART" id="SM00062"/>
    </source>
</evidence>
<reference evidence="4 5" key="1">
    <citation type="submission" date="2023-07" db="EMBL/GenBank/DDBJ databases">
        <title>Sorghum-associated microbial communities from plants grown in Nebraska, USA.</title>
        <authorList>
            <person name="Schachtman D."/>
        </authorList>
    </citation>
    <scope>NUCLEOTIDE SEQUENCE [LARGE SCALE GENOMIC DNA]</scope>
    <source>
        <strain evidence="4 5">BE314</strain>
    </source>
</reference>
<dbReference type="Gene3D" id="3.40.190.10">
    <property type="entry name" value="Periplasmic binding protein-like II"/>
    <property type="match status" value="2"/>
</dbReference>
<feature type="domain" description="Solute-binding protein family 3/N-terminal" evidence="3">
    <location>
        <begin position="38"/>
        <end position="258"/>
    </location>
</feature>
<dbReference type="PROSITE" id="PS51257">
    <property type="entry name" value="PROKAR_LIPOPROTEIN"/>
    <property type="match status" value="1"/>
</dbReference>
<protein>
    <submittedName>
        <fullName evidence="4">Polar amino acid transport system substrate-binding protein</fullName>
    </submittedName>
</protein>
<dbReference type="PANTHER" id="PTHR35936">
    <property type="entry name" value="MEMBRANE-BOUND LYTIC MUREIN TRANSGLYCOSYLASE F"/>
    <property type="match status" value="1"/>
</dbReference>
<dbReference type="PANTHER" id="PTHR35936:SF17">
    <property type="entry name" value="ARGININE-BINDING EXTRACELLULAR PROTEIN ARTP"/>
    <property type="match status" value="1"/>
</dbReference>
<dbReference type="EMBL" id="JAVDXU010000002">
    <property type="protein sequence ID" value="MDR7269914.1"/>
    <property type="molecule type" value="Genomic_DNA"/>
</dbReference>
<dbReference type="Pfam" id="PF00497">
    <property type="entry name" value="SBP_bac_3"/>
    <property type="match status" value="1"/>
</dbReference>
<feature type="chain" id="PRO_5047297393" evidence="2">
    <location>
        <begin position="21"/>
        <end position="268"/>
    </location>
</feature>
<gene>
    <name evidence="4" type="ORF">J2X20_002572</name>
</gene>
<proteinExistence type="predicted"/>